<proteinExistence type="predicted"/>
<evidence type="ECO:0000313" key="2">
    <source>
        <dbReference type="Proteomes" id="UP000323994"/>
    </source>
</evidence>
<dbReference type="EMBL" id="VBSN01000069">
    <property type="protein sequence ID" value="KAA6434032.1"/>
    <property type="molecule type" value="Genomic_DNA"/>
</dbReference>
<reference evidence="1 2" key="1">
    <citation type="submission" date="2019-05" db="EMBL/GenBank/DDBJ databases">
        <authorList>
            <person name="Qu J.-H."/>
        </authorList>
    </citation>
    <scope>NUCLEOTIDE SEQUENCE [LARGE SCALE GENOMIC DNA]</scope>
    <source>
        <strain evidence="1 2">NS28</strain>
    </source>
</reference>
<dbReference type="PROSITE" id="PS51257">
    <property type="entry name" value="PROKAR_LIPOPROTEIN"/>
    <property type="match status" value="1"/>
</dbReference>
<organism evidence="1 2">
    <name type="scientific">Dyadobacter flavalbus</name>
    <dbReference type="NCBI Taxonomy" id="2579942"/>
    <lineage>
        <taxon>Bacteria</taxon>
        <taxon>Pseudomonadati</taxon>
        <taxon>Bacteroidota</taxon>
        <taxon>Cytophagia</taxon>
        <taxon>Cytophagales</taxon>
        <taxon>Spirosomataceae</taxon>
        <taxon>Dyadobacter</taxon>
    </lineage>
</organism>
<name>A0A5M8QI44_9BACT</name>
<dbReference type="OrthoDB" id="1493417at2"/>
<accession>A0A5M8QI44</accession>
<dbReference type="RefSeq" id="WP_139014201.1">
    <property type="nucleotide sequence ID" value="NZ_VBSN01000069.1"/>
</dbReference>
<protein>
    <submittedName>
        <fullName evidence="1">Uncharacterized protein</fullName>
    </submittedName>
</protein>
<sequence>MKNIKTYFATICLAMAVTGGITSCKEEDPFLDRDVAPVLVDIVGAAFGAPLASTPSVSYDSSMKELTLTSRLFELDKTNILDHTKGIDSIPVSNLAIKISYDLTKVVKTETLKYNGATYTFNPETFKASGQLGEVSSDANGVVTIKTSYAALGLTGNRIQRKDDIINLTWSGTYKGIAFTRTSRMAVTKN</sequence>
<keyword evidence="2" id="KW-1185">Reference proteome</keyword>
<gene>
    <name evidence="1" type="ORF">FEM33_22360</name>
</gene>
<dbReference type="AlphaFoldDB" id="A0A5M8QI44"/>
<dbReference type="Proteomes" id="UP000323994">
    <property type="component" value="Unassembled WGS sequence"/>
</dbReference>
<comment type="caution">
    <text evidence="1">The sequence shown here is derived from an EMBL/GenBank/DDBJ whole genome shotgun (WGS) entry which is preliminary data.</text>
</comment>
<evidence type="ECO:0000313" key="1">
    <source>
        <dbReference type="EMBL" id="KAA6434032.1"/>
    </source>
</evidence>